<gene>
    <name evidence="1" type="ORF">WJX74_009209</name>
</gene>
<evidence type="ECO:0000313" key="1">
    <source>
        <dbReference type="EMBL" id="KAK9840395.1"/>
    </source>
</evidence>
<reference evidence="1 2" key="1">
    <citation type="journal article" date="2024" name="Nat. Commun.">
        <title>Phylogenomics reveals the evolutionary origins of lichenization in chlorophyte algae.</title>
        <authorList>
            <person name="Puginier C."/>
            <person name="Libourel C."/>
            <person name="Otte J."/>
            <person name="Skaloud P."/>
            <person name="Haon M."/>
            <person name="Grisel S."/>
            <person name="Petersen M."/>
            <person name="Berrin J.G."/>
            <person name="Delaux P.M."/>
            <person name="Dal Grande F."/>
            <person name="Keller J."/>
        </authorList>
    </citation>
    <scope>NUCLEOTIDE SEQUENCE [LARGE SCALE GENOMIC DNA]</scope>
    <source>
        <strain evidence="1 2">SAG 2145</strain>
    </source>
</reference>
<comment type="caution">
    <text evidence="1">The sequence shown here is derived from an EMBL/GenBank/DDBJ whole genome shotgun (WGS) entry which is preliminary data.</text>
</comment>
<keyword evidence="2" id="KW-1185">Reference proteome</keyword>
<dbReference type="AlphaFoldDB" id="A0AAW1S3I7"/>
<accession>A0AAW1S3I7</accession>
<evidence type="ECO:0008006" key="3">
    <source>
        <dbReference type="Google" id="ProtNLM"/>
    </source>
</evidence>
<dbReference type="EMBL" id="JALJOS010000004">
    <property type="protein sequence ID" value="KAK9840395.1"/>
    <property type="molecule type" value="Genomic_DNA"/>
</dbReference>
<evidence type="ECO:0000313" key="2">
    <source>
        <dbReference type="Proteomes" id="UP001438707"/>
    </source>
</evidence>
<proteinExistence type="predicted"/>
<protein>
    <recommendedName>
        <fullName evidence="3">BZIP domain-containing protein</fullName>
    </recommendedName>
</protein>
<organism evidence="1 2">
    <name type="scientific">Apatococcus lobatus</name>
    <dbReference type="NCBI Taxonomy" id="904363"/>
    <lineage>
        <taxon>Eukaryota</taxon>
        <taxon>Viridiplantae</taxon>
        <taxon>Chlorophyta</taxon>
        <taxon>core chlorophytes</taxon>
        <taxon>Trebouxiophyceae</taxon>
        <taxon>Chlorellales</taxon>
        <taxon>Chlorellaceae</taxon>
        <taxon>Apatococcus</taxon>
    </lineage>
</organism>
<dbReference type="Proteomes" id="UP001438707">
    <property type="component" value="Unassembled WGS sequence"/>
</dbReference>
<sequence>MCFNSTMIDSHGCVHAWSYIQPVQPPHYIADEVPEMMRTMALAFYDPLYQHTSSMPVINPGLPAYLPADDDEDALCNYMSHMDNPHEFAYDSEYVLTSRIARQERRRQLRNARKKESISACCLMSNRICTLKELIGSSTKGNKLTDLQKTQLDAVLYRCSDAFAANSNDVGREHHFDIAYNKGVENTVADALPTLTTWPCGRRYGASCLSML</sequence>
<name>A0AAW1S3I7_9CHLO</name>